<gene>
    <name evidence="1" type="ORF">JTE90_017547</name>
</gene>
<dbReference type="AlphaFoldDB" id="A0AAV6TKT0"/>
<protein>
    <submittedName>
        <fullName evidence="1">Uncharacterized protein</fullName>
    </submittedName>
</protein>
<comment type="caution">
    <text evidence="1">The sequence shown here is derived from an EMBL/GenBank/DDBJ whole genome shotgun (WGS) entry which is preliminary data.</text>
</comment>
<proteinExistence type="predicted"/>
<dbReference type="Proteomes" id="UP000827092">
    <property type="component" value="Unassembled WGS sequence"/>
</dbReference>
<evidence type="ECO:0000313" key="2">
    <source>
        <dbReference type="Proteomes" id="UP000827092"/>
    </source>
</evidence>
<keyword evidence="2" id="KW-1185">Reference proteome</keyword>
<reference evidence="1 2" key="1">
    <citation type="journal article" date="2022" name="Nat. Ecol. Evol.">
        <title>A masculinizing supergene underlies an exaggerated male reproductive morph in a spider.</title>
        <authorList>
            <person name="Hendrickx F."/>
            <person name="De Corte Z."/>
            <person name="Sonet G."/>
            <person name="Van Belleghem S.M."/>
            <person name="Kostlbacher S."/>
            <person name="Vangestel C."/>
        </authorList>
    </citation>
    <scope>NUCLEOTIDE SEQUENCE [LARGE SCALE GENOMIC DNA]</scope>
    <source>
        <strain evidence="1">W744_W776</strain>
    </source>
</reference>
<evidence type="ECO:0000313" key="1">
    <source>
        <dbReference type="EMBL" id="KAG8172296.1"/>
    </source>
</evidence>
<name>A0AAV6TKT0_9ARAC</name>
<accession>A0AAV6TKT0</accession>
<dbReference type="EMBL" id="JAFNEN010002849">
    <property type="protein sequence ID" value="KAG8172296.1"/>
    <property type="molecule type" value="Genomic_DNA"/>
</dbReference>
<sequence>MPDALCNLHNLHNIRLAGVFRKVTPFLHSITWRIKTQTSVDDTRNAIAIPPRSPDPSNNVEIQARRRIQNRADELRSSSTGSVSSDPDDVIEVTDIIGGYGPWQRDIFVLLFLASIPSAWHNLQMTFMAPSRSRFQVHHAPAPECQWWRRGGTLACRLQT</sequence>
<organism evidence="1 2">
    <name type="scientific">Oedothorax gibbosus</name>
    <dbReference type="NCBI Taxonomy" id="931172"/>
    <lineage>
        <taxon>Eukaryota</taxon>
        <taxon>Metazoa</taxon>
        <taxon>Ecdysozoa</taxon>
        <taxon>Arthropoda</taxon>
        <taxon>Chelicerata</taxon>
        <taxon>Arachnida</taxon>
        <taxon>Araneae</taxon>
        <taxon>Araneomorphae</taxon>
        <taxon>Entelegynae</taxon>
        <taxon>Araneoidea</taxon>
        <taxon>Linyphiidae</taxon>
        <taxon>Erigoninae</taxon>
        <taxon>Oedothorax</taxon>
    </lineage>
</organism>